<dbReference type="Gene3D" id="1.10.287.540">
    <property type="entry name" value="Helix hairpin bin"/>
    <property type="match status" value="1"/>
</dbReference>
<evidence type="ECO:0000313" key="3">
    <source>
        <dbReference type="Proteomes" id="UP000321595"/>
    </source>
</evidence>
<dbReference type="RefSeq" id="WP_146961160.1">
    <property type="nucleotide sequence ID" value="NZ_CP042467.1"/>
</dbReference>
<evidence type="ECO:0000256" key="1">
    <source>
        <dbReference type="SAM" id="Coils"/>
    </source>
</evidence>
<keyword evidence="3" id="KW-1185">Reference proteome</keyword>
<name>A0A5B8XX68_9DELT</name>
<protein>
    <submittedName>
        <fullName evidence="2">Uncharacterized protein</fullName>
    </submittedName>
</protein>
<evidence type="ECO:0000313" key="2">
    <source>
        <dbReference type="EMBL" id="QED28593.1"/>
    </source>
</evidence>
<dbReference type="Proteomes" id="UP000321595">
    <property type="component" value="Chromosome"/>
</dbReference>
<feature type="coiled-coil region" evidence="1">
    <location>
        <begin position="233"/>
        <end position="305"/>
    </location>
</feature>
<dbReference type="EMBL" id="CP042467">
    <property type="protein sequence ID" value="QED28593.1"/>
    <property type="molecule type" value="Genomic_DNA"/>
</dbReference>
<dbReference type="AlphaFoldDB" id="A0A5B8XX68"/>
<organism evidence="2 3">
    <name type="scientific">Microvenator marinus</name>
    <dbReference type="NCBI Taxonomy" id="2600177"/>
    <lineage>
        <taxon>Bacteria</taxon>
        <taxon>Deltaproteobacteria</taxon>
        <taxon>Bradymonadales</taxon>
        <taxon>Microvenatoraceae</taxon>
        <taxon>Microvenator</taxon>
    </lineage>
</organism>
<sequence length="307" mass="34916">MSDLHNFDIRYPHQFWFLAILRAFIPELSTNTQKGRRRVNASFAAKSPISFWGDLAMYLAQREVLVEHFSDAPGIGDLARSWLKLATTVERFTSIRIKDRPHPFVPAMVIVCYRKPSDILRTPHLFHGTGTPGIWRFGSPEFGPILLIVATELPNVPRYQWLRRSARIPSSGEDFVDSLELLSRTKNLRVEAKKKLMEDMMKIGDNDKNIDKDRAINIIQALREEFAVDDAEREEHRRTREELAATKEKLAATEAELAATKAELAATKAELAATKAELAATKAELAATKAALDELREEFRKFRDESK</sequence>
<keyword evidence="1" id="KW-0175">Coiled coil</keyword>
<gene>
    <name evidence="2" type="ORF">FRD01_15395</name>
</gene>
<accession>A0A5B8XX68</accession>
<proteinExistence type="predicted"/>
<dbReference type="KEGG" id="bbae:FRD01_15395"/>
<reference evidence="2 3" key="1">
    <citation type="submission" date="2019-08" db="EMBL/GenBank/DDBJ databases">
        <authorList>
            <person name="Liang Q."/>
        </authorList>
    </citation>
    <scope>NUCLEOTIDE SEQUENCE [LARGE SCALE GENOMIC DNA]</scope>
    <source>
        <strain evidence="2 3">V1718</strain>
    </source>
</reference>